<sequence>MTEIIKSYQKSEFQQQINYLSQIRLSLQTSLIFLNKFDLECLQQFLTINQQITCLNLKFQYQFEICKINKYLAPFKLLPDVDNLKLYLELASINPESILFALDNLTQKDKIKIINFKFQLIQINKFTQYDFFYNHFSQFQKLSCVSIYLKLIDLNNDFLSNFLCMLQECPELQDLSIKMKQNGVKTGADNFFQIARKRNEKLKNLKIILKSLDLPQNFFKVLSENFQYFPNLVQFKLNLDLSYSVTQIMNENDINFFSDSLSLCQELQNLNIKTNYIDLNDQGLTNLSKCFQSLKKLEIIKININSNKINGQGLADLGFQIARINQLKQIKFKINLNQNSDKFNIDKALQLFYQNLKQQTQIQELQLDLQNISSQPNHIIEFAKSLRNFESKLIILNIRFQNNSILDSSIEIVAQGLQNLINLEKLSIYLNLNNISEKGAIKLNNSLSCCSKLKFLSQDLKWGQQNFNSNFICVQSSFQLQEIDLDMRKFSIDTDQVFSFIKKLQNQQELMNISINLMNTEIKLNDFKQILLHFSKYNKLRRLHLELNKGSKLQKEIKSYTKRKLIYLVTFK</sequence>
<dbReference type="SUPFAM" id="SSF52047">
    <property type="entry name" value="RNI-like"/>
    <property type="match status" value="1"/>
</dbReference>
<dbReference type="EMBL" id="GG662720">
    <property type="protein sequence ID" value="EWS74836.1"/>
    <property type="molecule type" value="Genomic_DNA"/>
</dbReference>
<dbReference type="KEGG" id="tet:TTHERM_000028849"/>
<evidence type="ECO:0008006" key="3">
    <source>
        <dbReference type="Google" id="ProtNLM"/>
    </source>
</evidence>
<protein>
    <recommendedName>
        <fullName evidence="3">Kinase domain protein</fullName>
    </recommendedName>
</protein>
<evidence type="ECO:0000313" key="1">
    <source>
        <dbReference type="EMBL" id="EWS74836.1"/>
    </source>
</evidence>
<accession>W7XIR2</accession>
<evidence type="ECO:0000313" key="2">
    <source>
        <dbReference type="Proteomes" id="UP000009168"/>
    </source>
</evidence>
<dbReference type="RefSeq" id="XP_012652549.1">
    <property type="nucleotide sequence ID" value="XM_012797095.1"/>
</dbReference>
<dbReference type="AlphaFoldDB" id="W7XIR2"/>
<organism evidence="1 2">
    <name type="scientific">Tetrahymena thermophila (strain SB210)</name>
    <dbReference type="NCBI Taxonomy" id="312017"/>
    <lineage>
        <taxon>Eukaryota</taxon>
        <taxon>Sar</taxon>
        <taxon>Alveolata</taxon>
        <taxon>Ciliophora</taxon>
        <taxon>Intramacronucleata</taxon>
        <taxon>Oligohymenophorea</taxon>
        <taxon>Hymenostomatida</taxon>
        <taxon>Tetrahymenina</taxon>
        <taxon>Tetrahymenidae</taxon>
        <taxon>Tetrahymena</taxon>
    </lineage>
</organism>
<name>W7XIR2_TETTS</name>
<proteinExistence type="predicted"/>
<dbReference type="GeneID" id="24436876"/>
<dbReference type="InterPro" id="IPR032675">
    <property type="entry name" value="LRR_dom_sf"/>
</dbReference>
<keyword evidence="2" id="KW-1185">Reference proteome</keyword>
<gene>
    <name evidence="1" type="ORF">TTHERM_000028849</name>
</gene>
<dbReference type="InParanoid" id="W7XIR2"/>
<dbReference type="Proteomes" id="UP000009168">
    <property type="component" value="Unassembled WGS sequence"/>
</dbReference>
<reference evidence="2" key="1">
    <citation type="journal article" date="2006" name="PLoS Biol.">
        <title>Macronuclear genome sequence of the ciliate Tetrahymena thermophila, a model eukaryote.</title>
        <authorList>
            <person name="Eisen J.A."/>
            <person name="Coyne R.S."/>
            <person name="Wu M."/>
            <person name="Wu D."/>
            <person name="Thiagarajan M."/>
            <person name="Wortman J.R."/>
            <person name="Badger J.H."/>
            <person name="Ren Q."/>
            <person name="Amedeo P."/>
            <person name="Jones K.M."/>
            <person name="Tallon L.J."/>
            <person name="Delcher A.L."/>
            <person name="Salzberg S.L."/>
            <person name="Silva J.C."/>
            <person name="Haas B.J."/>
            <person name="Majoros W.H."/>
            <person name="Farzad M."/>
            <person name="Carlton J.M."/>
            <person name="Smith R.K. Jr."/>
            <person name="Garg J."/>
            <person name="Pearlman R.E."/>
            <person name="Karrer K.M."/>
            <person name="Sun L."/>
            <person name="Manning G."/>
            <person name="Elde N.C."/>
            <person name="Turkewitz A.P."/>
            <person name="Asai D.J."/>
            <person name="Wilkes D.E."/>
            <person name="Wang Y."/>
            <person name="Cai H."/>
            <person name="Collins K."/>
            <person name="Stewart B.A."/>
            <person name="Lee S.R."/>
            <person name="Wilamowska K."/>
            <person name="Weinberg Z."/>
            <person name="Ruzzo W.L."/>
            <person name="Wloga D."/>
            <person name="Gaertig J."/>
            <person name="Frankel J."/>
            <person name="Tsao C.-C."/>
            <person name="Gorovsky M.A."/>
            <person name="Keeling P.J."/>
            <person name="Waller R.F."/>
            <person name="Patron N.J."/>
            <person name="Cherry J.M."/>
            <person name="Stover N.A."/>
            <person name="Krieger C.J."/>
            <person name="del Toro C."/>
            <person name="Ryder H.F."/>
            <person name="Williamson S.C."/>
            <person name="Barbeau R.A."/>
            <person name="Hamilton E.P."/>
            <person name="Orias E."/>
        </authorList>
    </citation>
    <scope>NUCLEOTIDE SEQUENCE [LARGE SCALE GENOMIC DNA]</scope>
    <source>
        <strain evidence="2">SB210</strain>
    </source>
</reference>
<dbReference type="Gene3D" id="3.80.10.10">
    <property type="entry name" value="Ribonuclease Inhibitor"/>
    <property type="match status" value="2"/>
</dbReference>